<dbReference type="GO" id="GO:0005737">
    <property type="term" value="C:cytoplasm"/>
    <property type="evidence" value="ECO:0007669"/>
    <property type="project" value="UniProtKB-SubCell"/>
</dbReference>
<evidence type="ECO:0000256" key="1">
    <source>
        <dbReference type="ARBA" id="ARBA00001055"/>
    </source>
</evidence>
<name>A0A926NDZ8_9BACI</name>
<dbReference type="CDD" id="cd01288">
    <property type="entry name" value="FabZ"/>
    <property type="match status" value="1"/>
</dbReference>
<evidence type="ECO:0000256" key="4">
    <source>
        <dbReference type="ARBA" id="ARBA00013167"/>
    </source>
</evidence>
<accession>A0A926NDZ8</accession>
<evidence type="ECO:0000313" key="11">
    <source>
        <dbReference type="EMBL" id="MBD1379496.1"/>
    </source>
</evidence>
<dbReference type="Gene3D" id="3.10.129.10">
    <property type="entry name" value="Hotdog Thioesterase"/>
    <property type="match status" value="1"/>
</dbReference>
<dbReference type="FunFam" id="3.10.129.10:FF:000001">
    <property type="entry name" value="3-hydroxyacyl-[acyl-carrier-protein] dehydratase FabZ"/>
    <property type="match status" value="1"/>
</dbReference>
<gene>
    <name evidence="11" type="primary">fabZ</name>
    <name evidence="11" type="ORF">IC621_04575</name>
</gene>
<keyword evidence="7" id="KW-0441">Lipid A biosynthesis</keyword>
<keyword evidence="6" id="KW-0444">Lipid biosynthesis</keyword>
<dbReference type="PANTHER" id="PTHR30272:SF1">
    <property type="entry name" value="3-HYDROXYACYL-[ACYL-CARRIER-PROTEIN] DEHYDRATASE"/>
    <property type="match status" value="1"/>
</dbReference>
<evidence type="ECO:0000256" key="5">
    <source>
        <dbReference type="ARBA" id="ARBA00022490"/>
    </source>
</evidence>
<evidence type="ECO:0000256" key="9">
    <source>
        <dbReference type="ARBA" id="ARBA00023239"/>
    </source>
</evidence>
<keyword evidence="12" id="KW-1185">Reference proteome</keyword>
<organism evidence="11 12">
    <name type="scientific">Metabacillus arenae</name>
    <dbReference type="NCBI Taxonomy" id="2771434"/>
    <lineage>
        <taxon>Bacteria</taxon>
        <taxon>Bacillati</taxon>
        <taxon>Bacillota</taxon>
        <taxon>Bacilli</taxon>
        <taxon>Bacillales</taxon>
        <taxon>Bacillaceae</taxon>
        <taxon>Metabacillus</taxon>
    </lineage>
</organism>
<comment type="subcellular location">
    <subcellularLocation>
        <location evidence="2">Cytoplasm</location>
    </subcellularLocation>
</comment>
<dbReference type="Pfam" id="PF07977">
    <property type="entry name" value="FabA"/>
    <property type="match status" value="1"/>
</dbReference>
<evidence type="ECO:0000256" key="3">
    <source>
        <dbReference type="ARBA" id="ARBA00009174"/>
    </source>
</evidence>
<evidence type="ECO:0000256" key="8">
    <source>
        <dbReference type="ARBA" id="ARBA00023098"/>
    </source>
</evidence>
<dbReference type="InterPro" id="IPR029069">
    <property type="entry name" value="HotDog_dom_sf"/>
</dbReference>
<evidence type="ECO:0000256" key="6">
    <source>
        <dbReference type="ARBA" id="ARBA00022516"/>
    </source>
</evidence>
<dbReference type="AlphaFoldDB" id="A0A926NDZ8"/>
<comment type="catalytic activity">
    <reaction evidence="1">
        <text>a (3R)-hydroxyacyl-[ACP] = a (2E)-enoyl-[ACP] + H2O</text>
        <dbReference type="Rhea" id="RHEA:13097"/>
        <dbReference type="Rhea" id="RHEA-COMP:9925"/>
        <dbReference type="Rhea" id="RHEA-COMP:9945"/>
        <dbReference type="ChEBI" id="CHEBI:15377"/>
        <dbReference type="ChEBI" id="CHEBI:78784"/>
        <dbReference type="ChEBI" id="CHEBI:78827"/>
        <dbReference type="EC" id="4.2.1.59"/>
    </reaction>
</comment>
<evidence type="ECO:0000256" key="10">
    <source>
        <dbReference type="ARBA" id="ARBA00025049"/>
    </source>
</evidence>
<dbReference type="GO" id="GO:0016020">
    <property type="term" value="C:membrane"/>
    <property type="evidence" value="ECO:0007669"/>
    <property type="project" value="GOC"/>
</dbReference>
<reference evidence="11" key="1">
    <citation type="submission" date="2020-09" db="EMBL/GenBank/DDBJ databases">
        <title>A novel bacterium of genus Bacillus, isolated from South China Sea.</title>
        <authorList>
            <person name="Huang H."/>
            <person name="Mo K."/>
            <person name="Hu Y."/>
        </authorList>
    </citation>
    <scope>NUCLEOTIDE SEQUENCE</scope>
    <source>
        <strain evidence="11">IB182487</strain>
    </source>
</reference>
<keyword evidence="8" id="KW-0443">Lipid metabolism</keyword>
<comment type="caution">
    <text evidence="11">The sequence shown here is derived from an EMBL/GenBank/DDBJ whole genome shotgun (WGS) entry which is preliminary data.</text>
</comment>
<keyword evidence="9 11" id="KW-0456">Lyase</keyword>
<dbReference type="InterPro" id="IPR013114">
    <property type="entry name" value="FabA_FabZ"/>
</dbReference>
<comment type="similarity">
    <text evidence="3">Belongs to the thioester dehydratase family. FabZ subfamily.</text>
</comment>
<protein>
    <recommendedName>
        <fullName evidence="4">3-hydroxyacyl-[acyl-carrier-protein] dehydratase</fullName>
        <ecNumber evidence="4">4.2.1.59</ecNumber>
    </recommendedName>
</protein>
<proteinExistence type="inferred from homology"/>
<dbReference type="GO" id="GO:0009245">
    <property type="term" value="P:lipid A biosynthetic process"/>
    <property type="evidence" value="ECO:0007669"/>
    <property type="project" value="UniProtKB-KW"/>
</dbReference>
<sequence>MRPYLNYDQVKNMLPQKYPFIFIDQVIEVEPDKRIVCIKNLTGNESFFQGHFPENAVFPGVLIIEAMAQSAILLSKISLGEENDEEQAFLLAGTKSRFIHPAFPGDQIRFKTELIKSTKLGGIVSSSAWVEDVEIAKADLTFAISSKEKILV</sequence>
<evidence type="ECO:0000256" key="2">
    <source>
        <dbReference type="ARBA" id="ARBA00004496"/>
    </source>
</evidence>
<evidence type="ECO:0000313" key="12">
    <source>
        <dbReference type="Proteomes" id="UP000626844"/>
    </source>
</evidence>
<dbReference type="NCBIfam" id="NF000582">
    <property type="entry name" value="PRK00006.1"/>
    <property type="match status" value="1"/>
</dbReference>
<dbReference type="EMBL" id="JACXAI010000004">
    <property type="protein sequence ID" value="MBD1379496.1"/>
    <property type="molecule type" value="Genomic_DNA"/>
</dbReference>
<dbReference type="Proteomes" id="UP000626844">
    <property type="component" value="Unassembled WGS sequence"/>
</dbReference>
<keyword evidence="5" id="KW-0963">Cytoplasm</keyword>
<dbReference type="RefSeq" id="WP_191156211.1">
    <property type="nucleotide sequence ID" value="NZ_JACXAI010000004.1"/>
</dbReference>
<evidence type="ECO:0000256" key="7">
    <source>
        <dbReference type="ARBA" id="ARBA00022556"/>
    </source>
</evidence>
<dbReference type="GO" id="GO:0019171">
    <property type="term" value="F:(3R)-hydroxyacyl-[acyl-carrier-protein] dehydratase activity"/>
    <property type="evidence" value="ECO:0007669"/>
    <property type="project" value="UniProtKB-EC"/>
</dbReference>
<dbReference type="SUPFAM" id="SSF54637">
    <property type="entry name" value="Thioesterase/thiol ester dehydrase-isomerase"/>
    <property type="match status" value="1"/>
</dbReference>
<comment type="function">
    <text evidence="10">Involved in unsaturated fatty acids biosynthesis. Catalyzes the dehydration of short chain beta-hydroxyacyl-ACPs and long chain saturated and unsaturated beta-hydroxyacyl-ACPs.</text>
</comment>
<dbReference type="PANTHER" id="PTHR30272">
    <property type="entry name" value="3-HYDROXYACYL-[ACYL-CARRIER-PROTEIN] DEHYDRATASE"/>
    <property type="match status" value="1"/>
</dbReference>
<dbReference type="EC" id="4.2.1.59" evidence="4"/>